<name>A0ABS4FU97_9BACL</name>
<dbReference type="Proteomes" id="UP001519272">
    <property type="component" value="Unassembled WGS sequence"/>
</dbReference>
<dbReference type="SUPFAM" id="SSF55347">
    <property type="entry name" value="Glyceraldehyde-3-phosphate dehydrogenase-like, C-terminal domain"/>
    <property type="match status" value="1"/>
</dbReference>
<dbReference type="InterPro" id="IPR055080">
    <property type="entry name" value="Gal80p-like_C"/>
</dbReference>
<sequence length="244" mass="27263">MNANIHHVIGLQSRQSSVLNQTKNIIKDGKLGGILAVNMQVATQGKGKFTTNRTTYQFDPNNGATLLDINGGHALDLLTFLLGDFSSIKVSSNDSFKTIHNAETKENYKQITPNVWEIIGKINDTISVNVSILGGVLPEFTLLIRGEYGSLKITQKNSAGHPQFGDLVLEECLHKDVHLIKSSEDYIFRKVAIEKEEESLQSYFNSIYDKLSQDIKKGTYSLPNFREGLKLQLLLQQIKVIQNK</sequence>
<gene>
    <name evidence="2" type="ORF">J2Z32_002784</name>
</gene>
<keyword evidence="3" id="KW-1185">Reference proteome</keyword>
<dbReference type="Gene3D" id="3.30.360.10">
    <property type="entry name" value="Dihydrodipicolinate Reductase, domain 2"/>
    <property type="match status" value="1"/>
</dbReference>
<comment type="caution">
    <text evidence="2">The sequence shown here is derived from an EMBL/GenBank/DDBJ whole genome shotgun (WGS) entry which is preliminary data.</text>
</comment>
<reference evidence="2 3" key="1">
    <citation type="submission" date="2021-03" db="EMBL/GenBank/DDBJ databases">
        <title>Genomic Encyclopedia of Type Strains, Phase IV (KMG-IV): sequencing the most valuable type-strain genomes for metagenomic binning, comparative biology and taxonomic classification.</title>
        <authorList>
            <person name="Goeker M."/>
        </authorList>
    </citation>
    <scope>NUCLEOTIDE SEQUENCE [LARGE SCALE GENOMIC DNA]</scope>
    <source>
        <strain evidence="2 3">DSM 14349</strain>
    </source>
</reference>
<evidence type="ECO:0000259" key="1">
    <source>
        <dbReference type="Pfam" id="PF22685"/>
    </source>
</evidence>
<dbReference type="Pfam" id="PF22685">
    <property type="entry name" value="Gal80p_C-like"/>
    <property type="match status" value="1"/>
</dbReference>
<feature type="domain" description="Gal80p-like C-terminal" evidence="1">
    <location>
        <begin position="19"/>
        <end position="154"/>
    </location>
</feature>
<dbReference type="RefSeq" id="WP_210089742.1">
    <property type="nucleotide sequence ID" value="NZ_JAGGKG010000013.1"/>
</dbReference>
<evidence type="ECO:0000313" key="3">
    <source>
        <dbReference type="Proteomes" id="UP001519272"/>
    </source>
</evidence>
<evidence type="ECO:0000313" key="2">
    <source>
        <dbReference type="EMBL" id="MBP1906135.1"/>
    </source>
</evidence>
<organism evidence="2 3">
    <name type="scientific">Paenibacillus turicensis</name>
    <dbReference type="NCBI Taxonomy" id="160487"/>
    <lineage>
        <taxon>Bacteria</taxon>
        <taxon>Bacillati</taxon>
        <taxon>Bacillota</taxon>
        <taxon>Bacilli</taxon>
        <taxon>Bacillales</taxon>
        <taxon>Paenibacillaceae</taxon>
        <taxon>Paenibacillus</taxon>
    </lineage>
</organism>
<accession>A0ABS4FU97</accession>
<dbReference type="EMBL" id="JAGGKG010000013">
    <property type="protein sequence ID" value="MBP1906135.1"/>
    <property type="molecule type" value="Genomic_DNA"/>
</dbReference>
<proteinExistence type="predicted"/>
<protein>
    <submittedName>
        <fullName evidence="2">Dehydrogenase</fullName>
    </submittedName>
</protein>